<proteinExistence type="inferred from homology"/>
<organism evidence="9 10">
    <name type="scientific">Amycolatopsis albidoflavus</name>
    <dbReference type="NCBI Taxonomy" id="102226"/>
    <lineage>
        <taxon>Bacteria</taxon>
        <taxon>Bacillati</taxon>
        <taxon>Actinomycetota</taxon>
        <taxon>Actinomycetes</taxon>
        <taxon>Pseudonocardiales</taxon>
        <taxon>Pseudonocardiaceae</taxon>
        <taxon>Amycolatopsis</taxon>
    </lineage>
</organism>
<dbReference type="EMBL" id="JBHUKQ010000010">
    <property type="protein sequence ID" value="MFD2481898.1"/>
    <property type="molecule type" value="Genomic_DNA"/>
</dbReference>
<dbReference type="SUPFAM" id="SSF161098">
    <property type="entry name" value="MetI-like"/>
    <property type="match status" value="1"/>
</dbReference>
<dbReference type="RefSeq" id="WP_344272519.1">
    <property type="nucleotide sequence ID" value="NZ_BAAAHV010000011.1"/>
</dbReference>
<comment type="caution">
    <text evidence="9">The sequence shown here is derived from an EMBL/GenBank/DDBJ whole genome shotgun (WGS) entry which is preliminary data.</text>
</comment>
<dbReference type="PANTHER" id="PTHR43386">
    <property type="entry name" value="OLIGOPEPTIDE TRANSPORT SYSTEM PERMEASE PROTEIN APPC"/>
    <property type="match status" value="1"/>
</dbReference>
<dbReference type="InterPro" id="IPR050366">
    <property type="entry name" value="BP-dependent_transpt_permease"/>
</dbReference>
<sequence>MTAAAVGTDRVRSARRRSGRRFRNAGVLAALAFLAGLWVVAAFVPLPHSATVPDVSAIAAAPSAAHPFGADISGFDVFSRTIAAAASDLPIAVFGSLLSLAIGVPIGLFTTTGRIGEACMRVVDAFSALPVIVLAVVAIQLLGGGLLDVIGAIAVVNIPRFARLTRAEAVALRQARFVEAAVAIGCSPLRVALNHVFRNAYGVVLVQAILAAANAIGVIAALNFLGVGVHPPQPTWGSMIHDGASMLVEGQWWAAIFPTVAIFLVVSSLTVIADWFENRVEGGAKA</sequence>
<evidence type="ECO:0000256" key="2">
    <source>
        <dbReference type="ARBA" id="ARBA00022448"/>
    </source>
</evidence>
<dbReference type="PANTHER" id="PTHR43386:SF1">
    <property type="entry name" value="D,D-DIPEPTIDE TRANSPORT SYSTEM PERMEASE PROTEIN DDPC-RELATED"/>
    <property type="match status" value="1"/>
</dbReference>
<keyword evidence="10" id="KW-1185">Reference proteome</keyword>
<comment type="subcellular location">
    <subcellularLocation>
        <location evidence="1 7">Cell membrane</location>
        <topology evidence="1 7">Multi-pass membrane protein</topology>
    </subcellularLocation>
</comment>
<evidence type="ECO:0000256" key="3">
    <source>
        <dbReference type="ARBA" id="ARBA00022475"/>
    </source>
</evidence>
<keyword evidence="6 7" id="KW-0472">Membrane</keyword>
<accession>A0ABW5HZK9</accession>
<feature type="transmembrane region" description="Helical" evidence="7">
    <location>
        <begin position="89"/>
        <end position="110"/>
    </location>
</feature>
<dbReference type="Gene3D" id="1.10.3720.10">
    <property type="entry name" value="MetI-like"/>
    <property type="match status" value="1"/>
</dbReference>
<name>A0ABW5HZK9_9PSEU</name>
<protein>
    <submittedName>
        <fullName evidence="9">ABC transporter permease</fullName>
    </submittedName>
</protein>
<feature type="transmembrane region" description="Helical" evidence="7">
    <location>
        <begin position="25"/>
        <end position="46"/>
    </location>
</feature>
<evidence type="ECO:0000256" key="4">
    <source>
        <dbReference type="ARBA" id="ARBA00022692"/>
    </source>
</evidence>
<feature type="transmembrane region" description="Helical" evidence="7">
    <location>
        <begin position="252"/>
        <end position="276"/>
    </location>
</feature>
<reference evidence="10" key="1">
    <citation type="journal article" date="2019" name="Int. J. Syst. Evol. Microbiol.">
        <title>The Global Catalogue of Microorganisms (GCM) 10K type strain sequencing project: providing services to taxonomists for standard genome sequencing and annotation.</title>
        <authorList>
            <consortium name="The Broad Institute Genomics Platform"/>
            <consortium name="The Broad Institute Genome Sequencing Center for Infectious Disease"/>
            <person name="Wu L."/>
            <person name="Ma J."/>
        </authorList>
    </citation>
    <scope>NUCLEOTIDE SEQUENCE [LARGE SCALE GENOMIC DNA]</scope>
    <source>
        <strain evidence="10">CGMCC 4.7638</strain>
    </source>
</reference>
<dbReference type="InterPro" id="IPR000515">
    <property type="entry name" value="MetI-like"/>
</dbReference>
<keyword evidence="2 7" id="KW-0813">Transport</keyword>
<evidence type="ECO:0000313" key="10">
    <source>
        <dbReference type="Proteomes" id="UP001597542"/>
    </source>
</evidence>
<dbReference type="Pfam" id="PF00528">
    <property type="entry name" value="BPD_transp_1"/>
    <property type="match status" value="1"/>
</dbReference>
<dbReference type="InterPro" id="IPR035906">
    <property type="entry name" value="MetI-like_sf"/>
</dbReference>
<dbReference type="PROSITE" id="PS50928">
    <property type="entry name" value="ABC_TM1"/>
    <property type="match status" value="1"/>
</dbReference>
<evidence type="ECO:0000256" key="5">
    <source>
        <dbReference type="ARBA" id="ARBA00022989"/>
    </source>
</evidence>
<dbReference type="CDD" id="cd06261">
    <property type="entry name" value="TM_PBP2"/>
    <property type="match status" value="1"/>
</dbReference>
<evidence type="ECO:0000313" key="9">
    <source>
        <dbReference type="EMBL" id="MFD2481898.1"/>
    </source>
</evidence>
<evidence type="ECO:0000256" key="6">
    <source>
        <dbReference type="ARBA" id="ARBA00023136"/>
    </source>
</evidence>
<dbReference type="Proteomes" id="UP001597542">
    <property type="component" value="Unassembled WGS sequence"/>
</dbReference>
<keyword evidence="4 7" id="KW-0812">Transmembrane</keyword>
<keyword evidence="5 7" id="KW-1133">Transmembrane helix</keyword>
<gene>
    <name evidence="9" type="ORF">ACFSUT_16550</name>
</gene>
<feature type="transmembrane region" description="Helical" evidence="7">
    <location>
        <begin position="131"/>
        <end position="155"/>
    </location>
</feature>
<evidence type="ECO:0000256" key="1">
    <source>
        <dbReference type="ARBA" id="ARBA00004651"/>
    </source>
</evidence>
<feature type="domain" description="ABC transmembrane type-1" evidence="8">
    <location>
        <begin position="85"/>
        <end position="273"/>
    </location>
</feature>
<evidence type="ECO:0000256" key="7">
    <source>
        <dbReference type="RuleBase" id="RU363032"/>
    </source>
</evidence>
<keyword evidence="3" id="KW-1003">Cell membrane</keyword>
<evidence type="ECO:0000259" key="8">
    <source>
        <dbReference type="PROSITE" id="PS50928"/>
    </source>
</evidence>
<comment type="similarity">
    <text evidence="7">Belongs to the binding-protein-dependent transport system permease family.</text>
</comment>
<feature type="transmembrane region" description="Helical" evidence="7">
    <location>
        <begin position="200"/>
        <end position="225"/>
    </location>
</feature>